<sequence length="108" mass="12060">MIPVPDAGLYLNLCVPLDGSRTPLREFSGPAIETSGKRYRLAFVERRVDTDSNDDSPINAVRTTRKLSTAIGVVPGRRGVRVHFVTINCHCYLLDNGKLGNHYKYEIN</sequence>
<name>A0AA38HYW0_9CUCU</name>
<protein>
    <submittedName>
        <fullName evidence="1">Uncharacterized protein</fullName>
    </submittedName>
</protein>
<dbReference type="AlphaFoldDB" id="A0AA38HYW0"/>
<evidence type="ECO:0000313" key="1">
    <source>
        <dbReference type="EMBL" id="KAJ3645949.1"/>
    </source>
</evidence>
<accession>A0AA38HYW0</accession>
<evidence type="ECO:0000313" key="2">
    <source>
        <dbReference type="Proteomes" id="UP001168821"/>
    </source>
</evidence>
<comment type="caution">
    <text evidence="1">The sequence shown here is derived from an EMBL/GenBank/DDBJ whole genome shotgun (WGS) entry which is preliminary data.</text>
</comment>
<dbReference type="EMBL" id="JALNTZ010000007">
    <property type="protein sequence ID" value="KAJ3645949.1"/>
    <property type="molecule type" value="Genomic_DNA"/>
</dbReference>
<reference evidence="1" key="1">
    <citation type="journal article" date="2023" name="G3 (Bethesda)">
        <title>Whole genome assemblies of Zophobas morio and Tenebrio molitor.</title>
        <authorList>
            <person name="Kaur S."/>
            <person name="Stinson S.A."/>
            <person name="diCenzo G.C."/>
        </authorList>
    </citation>
    <scope>NUCLEOTIDE SEQUENCE</scope>
    <source>
        <strain evidence="1">QUZm001</strain>
    </source>
</reference>
<dbReference type="Proteomes" id="UP001168821">
    <property type="component" value="Unassembled WGS sequence"/>
</dbReference>
<organism evidence="1 2">
    <name type="scientific">Zophobas morio</name>
    <dbReference type="NCBI Taxonomy" id="2755281"/>
    <lineage>
        <taxon>Eukaryota</taxon>
        <taxon>Metazoa</taxon>
        <taxon>Ecdysozoa</taxon>
        <taxon>Arthropoda</taxon>
        <taxon>Hexapoda</taxon>
        <taxon>Insecta</taxon>
        <taxon>Pterygota</taxon>
        <taxon>Neoptera</taxon>
        <taxon>Endopterygota</taxon>
        <taxon>Coleoptera</taxon>
        <taxon>Polyphaga</taxon>
        <taxon>Cucujiformia</taxon>
        <taxon>Tenebrionidae</taxon>
        <taxon>Zophobas</taxon>
    </lineage>
</organism>
<keyword evidence="2" id="KW-1185">Reference proteome</keyword>
<gene>
    <name evidence="1" type="ORF">Zmor_023566</name>
</gene>
<proteinExistence type="predicted"/>